<accession>A0AA86QCE2</accession>
<dbReference type="AlphaFoldDB" id="A0AA86QCE2"/>
<dbReference type="EMBL" id="CAXDID020000178">
    <property type="protein sequence ID" value="CAL6049204.1"/>
    <property type="molecule type" value="Genomic_DNA"/>
</dbReference>
<protein>
    <recommendedName>
        <fullName evidence="4">EGF-like domain-containing protein</fullName>
    </recommendedName>
</protein>
<reference evidence="2 3" key="2">
    <citation type="submission" date="2024-07" db="EMBL/GenBank/DDBJ databases">
        <authorList>
            <person name="Akdeniz Z."/>
        </authorList>
    </citation>
    <scope>NUCLEOTIDE SEQUENCE [LARGE SCALE GENOMIC DNA]</scope>
</reference>
<gene>
    <name evidence="1" type="ORF">HINF_LOCUS41966</name>
    <name evidence="2" type="ORF">HINF_LOCUS43058</name>
</gene>
<evidence type="ECO:0000313" key="2">
    <source>
        <dbReference type="EMBL" id="CAL6049204.1"/>
    </source>
</evidence>
<name>A0AA86QCE2_9EUKA</name>
<evidence type="ECO:0000313" key="3">
    <source>
        <dbReference type="Proteomes" id="UP001642409"/>
    </source>
</evidence>
<reference evidence="1" key="1">
    <citation type="submission" date="2023-06" db="EMBL/GenBank/DDBJ databases">
        <authorList>
            <person name="Kurt Z."/>
        </authorList>
    </citation>
    <scope>NUCLEOTIDE SEQUENCE</scope>
</reference>
<evidence type="ECO:0008006" key="4">
    <source>
        <dbReference type="Google" id="ProtNLM"/>
    </source>
</evidence>
<proteinExistence type="predicted"/>
<evidence type="ECO:0000313" key="1">
    <source>
        <dbReference type="EMBL" id="CAI9954321.1"/>
    </source>
</evidence>
<comment type="caution">
    <text evidence="1">The sequence shown here is derived from an EMBL/GenBank/DDBJ whole genome shotgun (WGS) entry which is preliminary data.</text>
</comment>
<keyword evidence="3" id="KW-1185">Reference proteome</keyword>
<dbReference type="Proteomes" id="UP001642409">
    <property type="component" value="Unassembled WGS sequence"/>
</dbReference>
<organism evidence="1">
    <name type="scientific">Hexamita inflata</name>
    <dbReference type="NCBI Taxonomy" id="28002"/>
    <lineage>
        <taxon>Eukaryota</taxon>
        <taxon>Metamonada</taxon>
        <taxon>Diplomonadida</taxon>
        <taxon>Hexamitidae</taxon>
        <taxon>Hexamitinae</taxon>
        <taxon>Hexamita</taxon>
    </lineage>
</organism>
<dbReference type="EMBL" id="CATOUU010000848">
    <property type="protein sequence ID" value="CAI9954321.1"/>
    <property type="molecule type" value="Genomic_DNA"/>
</dbReference>
<sequence length="959" mass="103757">MKINSIIAQNDMHLSQKQNNLHIFLYTNVTHNTQIDSKIFNVGVNVFTLFGMNTNAQIISDSTLNLSLQFEVQTAALVCFSCDVQIERSELVFIASGQQLSGVLIESYNSISLLQTFIQFRFKSGNASGVVNIIQQAMLKFTVDECKLSGTNLQSSDNNGFISANVLTNIVVNILNQFRVCIDETKKFGQQSALAVVDGDIVVDCDLCGNLRVVYGLCEDVLLHAVQVNGMFRCVHPFEYVDNQCVCASGYLLNETECVNVVQTLSATKMQVRDIKLESQNNMEVIANNISSLEQALKYNINAIYDNIVANSSNLETSVINNYTSLSNSLQTSMHNLQTAVNDQDALLLAKIAQNSTNLEQFILQNYSKSDSNLYANTTALENRILSNVSALLSTLFVNSSNLEAYIISNYSKSDANLQYNTSVLDQRIHNNISQTLAALSVNSTDLQNYILQSINSIESDIIVNMNNISINVQSNLNIVSNNVLQSVSAADNTLQQLNLSIQQQSSDLNNLQQWLSCTKQCGHQMVNGVCTLVYCYISGQHVVNNSCQCINQFEIVIGNKCTCPDYSTAINGTCTCNVITGLIMKQNKCVCQTLNAFIQNGACTCGANSLNVSNACSCPSGAVYVNDVCVCSSINAFISGSSCVCPIYSILIGNVCTCPQYSYIVNKVCTCSISGQYMSSGACQCQTSGALVISGSCACPSYAINSSNTCICPQYSSNAGDTCQCNSGFIMKFYGQCECQTPFSVIQNGVCVCAANRVNISNTCSCPSGTILVNGECVCQTSGAIMVNSVCQCPTNAQNISNTCSCPVFTVLHGNTCECTNTNSAFTGGMCVCNKDSALQNCSCPANYVIFNSKCMSCPTGSNSTSVNSSMCIANHEVCGSDYVNYQQSISCAAGTGTGSINCVCETGPWYKIGNPGSQKYFSCYKNGVKTDMPLFRSEKVFYTYKQWNFDNTVTCGA</sequence>